<dbReference type="STRING" id="200378.SAMN05216553_102635"/>
<sequence>MSIEDHRRRLNGSAESTGQLSVAELIARREAETVEIPVITDDITPEAFEPTVKLKPVKVHGGKLKKQPMGELHITELLRREGRADDTQRGGFTVGKLAVAASGGVVLCGSMAFAASSLLSSPDERPLAEVRFDERAQARAASAGTEGGVVKLPSNKTQQADATETQETTEETTAPTTRVAPYVQTQQPRPAQQPTQTQQPTQQPTSETPPAASTPTSSPETTQPSTPPSSQTPAPPAPTTTTSASTPATAPSSVTPPPSSSSNPLPTSANPVDVSVDLGLLDPVLDTVGDVVGGFDFFAPVN</sequence>
<keyword evidence="3" id="KW-1185">Reference proteome</keyword>
<feature type="compositionally biased region" description="Low complexity" evidence="1">
    <location>
        <begin position="239"/>
        <end position="253"/>
    </location>
</feature>
<feature type="compositionally biased region" description="Low complexity" evidence="1">
    <location>
        <begin position="157"/>
        <end position="177"/>
    </location>
</feature>
<evidence type="ECO:0000256" key="1">
    <source>
        <dbReference type="SAM" id="MobiDB-lite"/>
    </source>
</evidence>
<evidence type="ECO:0000313" key="2">
    <source>
        <dbReference type="EMBL" id="SDF68091.1"/>
    </source>
</evidence>
<gene>
    <name evidence="2" type="ORF">SAMN05216553_102635</name>
</gene>
<organism evidence="2 3">
    <name type="scientific">Lentzea fradiae</name>
    <dbReference type="NCBI Taxonomy" id="200378"/>
    <lineage>
        <taxon>Bacteria</taxon>
        <taxon>Bacillati</taxon>
        <taxon>Actinomycetota</taxon>
        <taxon>Actinomycetes</taxon>
        <taxon>Pseudonocardiales</taxon>
        <taxon>Pseudonocardiaceae</taxon>
        <taxon>Lentzea</taxon>
    </lineage>
</organism>
<protein>
    <submittedName>
        <fullName evidence="2">Uncharacterized protein</fullName>
    </submittedName>
</protein>
<name>A0A1G7N2D6_9PSEU</name>
<dbReference type="Proteomes" id="UP000199623">
    <property type="component" value="Unassembled WGS sequence"/>
</dbReference>
<dbReference type="PRINTS" id="PR01217">
    <property type="entry name" value="PRICHEXTENSN"/>
</dbReference>
<dbReference type="AlphaFoldDB" id="A0A1G7N2D6"/>
<reference evidence="3" key="1">
    <citation type="submission" date="2016-10" db="EMBL/GenBank/DDBJ databases">
        <authorList>
            <person name="Varghese N."/>
            <person name="Submissions S."/>
        </authorList>
    </citation>
    <scope>NUCLEOTIDE SEQUENCE [LARGE SCALE GENOMIC DNA]</scope>
    <source>
        <strain evidence="3">CGMCC 4.3506</strain>
    </source>
</reference>
<feature type="compositionally biased region" description="Low complexity" evidence="1">
    <location>
        <begin position="260"/>
        <end position="271"/>
    </location>
</feature>
<feature type="region of interest" description="Disordered" evidence="1">
    <location>
        <begin position="138"/>
        <end position="273"/>
    </location>
</feature>
<dbReference type="EMBL" id="FNCC01000002">
    <property type="protein sequence ID" value="SDF68091.1"/>
    <property type="molecule type" value="Genomic_DNA"/>
</dbReference>
<accession>A0A1G7N2D6</accession>
<feature type="compositionally biased region" description="Low complexity" evidence="1">
    <location>
        <begin position="184"/>
        <end position="232"/>
    </location>
</feature>
<evidence type="ECO:0000313" key="3">
    <source>
        <dbReference type="Proteomes" id="UP000199623"/>
    </source>
</evidence>
<proteinExistence type="predicted"/>